<dbReference type="InterPro" id="IPR050263">
    <property type="entry name" value="Bact_Fimbrial_Adh_Pro"/>
</dbReference>
<protein>
    <submittedName>
        <fullName evidence="7">Fimbrial protein</fullName>
    </submittedName>
</protein>
<sequence length="362" mass="38311">MKPSTRVSLTSLCLALLASGEVFARSACDWSGGISGELEHNIDLKHQWVGRDAPIGSVIGQAETYYNRPNEAGLQVICTNFMAEGPTLTANVNNTQPLFTGSLPPINGEDLTGRVIQTGVDGIGIHVRLVAPYHGKGGSPSNAWTYINWTSVPWQGYADHDPGPTGIQLNNLRAYITLIKTGPIAPGPHSFNGIQLFSGTYSDVGTVMRAHLHGTVTTAQCTLKANAVSPAPVDLGTHDVKDFGKPDDFTKAVPFRITLNDCESDASGGTQAYIRLDGANGSKPIDVDKGVFSLSSGSGATGIGIQVLHADGSPFRLEEEVAVMPLSPGDLTLNFQARYYQTAPTVTPGEANGALNFTVTYR</sequence>
<dbReference type="Pfam" id="PF00419">
    <property type="entry name" value="Fimbrial"/>
    <property type="match status" value="1"/>
</dbReference>
<keyword evidence="4" id="KW-0281">Fimbrium</keyword>
<dbReference type="SUPFAM" id="SSF49401">
    <property type="entry name" value="Bacterial adhesins"/>
    <property type="match status" value="1"/>
</dbReference>
<dbReference type="GO" id="GO:0009289">
    <property type="term" value="C:pilus"/>
    <property type="evidence" value="ECO:0007669"/>
    <property type="project" value="UniProtKB-SubCell"/>
</dbReference>
<dbReference type="PANTHER" id="PTHR33420">
    <property type="entry name" value="FIMBRIAL SUBUNIT ELFA-RELATED"/>
    <property type="match status" value="1"/>
</dbReference>
<evidence type="ECO:0000313" key="7">
    <source>
        <dbReference type="EMBL" id="AHC86895.1"/>
    </source>
</evidence>
<comment type="subcellular location">
    <subcellularLocation>
        <location evidence="1">Fimbrium</location>
    </subcellularLocation>
</comment>
<gene>
    <name evidence="7" type="ORF">X970_05535</name>
</gene>
<dbReference type="InterPro" id="IPR008966">
    <property type="entry name" value="Adhesion_dom_sf"/>
</dbReference>
<accession>V9UZ65</accession>
<reference evidence="7 8" key="1">
    <citation type="submission" date="2013-12" db="EMBL/GenBank/DDBJ databases">
        <title>Complete Genomes of Pseudomonas monteilii SB3078 and SB3101, two Benzene, Toluene and Ethylbenzene Degrading Bacteria used for Bioaugmentation.</title>
        <authorList>
            <person name="Dueholm M.S."/>
            <person name="Albertsen M."/>
            <person name="D'Imperio S."/>
            <person name="Tale V.P."/>
            <person name="Lewis D."/>
            <person name="Nilsen P.H."/>
            <person name="Nielsen J.L."/>
        </authorList>
    </citation>
    <scope>NUCLEOTIDE SEQUENCE [LARGE SCALE GENOMIC DNA]</scope>
    <source>
        <strain evidence="7 8">SB3101</strain>
    </source>
</reference>
<dbReference type="AlphaFoldDB" id="V9UZ65"/>
<keyword evidence="3 5" id="KW-0732">Signal</keyword>
<dbReference type="Gene3D" id="2.60.40.1090">
    <property type="entry name" value="Fimbrial-type adhesion domain"/>
    <property type="match status" value="1"/>
</dbReference>
<dbReference type="HOGENOM" id="CLU_058392_7_0_6"/>
<feature type="domain" description="Fimbrial-type adhesion" evidence="6">
    <location>
        <begin position="211"/>
        <end position="361"/>
    </location>
</feature>
<name>V9UZ65_9PSED</name>
<dbReference type="Gene3D" id="2.60.40.3310">
    <property type="match status" value="1"/>
</dbReference>
<evidence type="ECO:0000256" key="5">
    <source>
        <dbReference type="SAM" id="SignalP"/>
    </source>
</evidence>
<dbReference type="RefSeq" id="WP_024086514.1">
    <property type="nucleotide sequence ID" value="NC_023076.1"/>
</dbReference>
<organism evidence="7 8">
    <name type="scientific">Pseudomonas monteilii SB3101</name>
    <dbReference type="NCBI Taxonomy" id="1435058"/>
    <lineage>
        <taxon>Bacteria</taxon>
        <taxon>Pseudomonadati</taxon>
        <taxon>Pseudomonadota</taxon>
        <taxon>Gammaproteobacteria</taxon>
        <taxon>Pseudomonadales</taxon>
        <taxon>Pseudomonadaceae</taxon>
        <taxon>Pseudomonas</taxon>
    </lineage>
</organism>
<dbReference type="InterPro" id="IPR036937">
    <property type="entry name" value="Adhesion_dom_fimbrial_sf"/>
</dbReference>
<dbReference type="EMBL" id="CP006979">
    <property type="protein sequence ID" value="AHC86895.1"/>
    <property type="molecule type" value="Genomic_DNA"/>
</dbReference>
<evidence type="ECO:0000256" key="1">
    <source>
        <dbReference type="ARBA" id="ARBA00004561"/>
    </source>
</evidence>
<comment type="similarity">
    <text evidence="2">Belongs to the fimbrial protein family.</text>
</comment>
<dbReference type="KEGG" id="pmot:X970_05535"/>
<dbReference type="PANTHER" id="PTHR33420:SF3">
    <property type="entry name" value="FIMBRIAL SUBUNIT ELFA"/>
    <property type="match status" value="1"/>
</dbReference>
<evidence type="ECO:0000256" key="3">
    <source>
        <dbReference type="ARBA" id="ARBA00022729"/>
    </source>
</evidence>
<evidence type="ECO:0000259" key="6">
    <source>
        <dbReference type="Pfam" id="PF00419"/>
    </source>
</evidence>
<proteinExistence type="inferred from homology"/>
<dbReference type="Proteomes" id="UP000018660">
    <property type="component" value="Chromosome"/>
</dbReference>
<dbReference type="PATRIC" id="fig|1435058.3.peg.1092"/>
<feature type="chain" id="PRO_5004782241" evidence="5">
    <location>
        <begin position="25"/>
        <end position="362"/>
    </location>
</feature>
<evidence type="ECO:0000256" key="4">
    <source>
        <dbReference type="ARBA" id="ARBA00023263"/>
    </source>
</evidence>
<feature type="signal peptide" evidence="5">
    <location>
        <begin position="1"/>
        <end position="24"/>
    </location>
</feature>
<evidence type="ECO:0000313" key="8">
    <source>
        <dbReference type="Proteomes" id="UP000018660"/>
    </source>
</evidence>
<dbReference type="InterPro" id="IPR000259">
    <property type="entry name" value="Adhesion_dom_fimbrial"/>
</dbReference>
<dbReference type="GO" id="GO:0043709">
    <property type="term" value="P:cell adhesion involved in single-species biofilm formation"/>
    <property type="evidence" value="ECO:0007669"/>
    <property type="project" value="TreeGrafter"/>
</dbReference>
<evidence type="ECO:0000256" key="2">
    <source>
        <dbReference type="ARBA" id="ARBA00006671"/>
    </source>
</evidence>